<dbReference type="Gene3D" id="3.30.50.10">
    <property type="entry name" value="Erythroid Transcription Factor GATA-1, subunit A"/>
    <property type="match status" value="1"/>
</dbReference>
<feature type="compositionally biased region" description="Pro residues" evidence="2">
    <location>
        <begin position="95"/>
        <end position="132"/>
    </location>
</feature>
<gene>
    <name evidence="4" type="ORF">FB45DRAFT_935202</name>
</gene>
<sequence>MSAPPQPRPPSAQDRSSPHSRQPSPPPAERSPGPSTNGHHSPAPPPPGHAAYPYELPRGYPPGGYVYGPPPPGYVYPAPDDRYKHPGPATAGYAYPPPPPPFGHAPPHGYPVPVYAPPPPQSGSISAPPPPSNVQITYTDDAATKLSDRVRRKCFNCQTIETSTWRRSNMSAGKVLCNKCGLFERTHSRPRPEQFPHKRGPLGNSSPDASGRSPAPVPTSTAPPPPQQHYRPPPPPWSGTPSVAAEGAPVPASVSQPPTPDPASKTKTSPTTAPSQNGTRLPAVESWERDDANHGGASRKRARDLEEDGDKDGEKRQRPQANSEEKV</sequence>
<dbReference type="SUPFAM" id="SSF57716">
    <property type="entry name" value="Glucocorticoid receptor-like (DNA-binding domain)"/>
    <property type="match status" value="1"/>
</dbReference>
<accession>A0AAD7FCS1</accession>
<organism evidence="4 5">
    <name type="scientific">Roridomyces roridus</name>
    <dbReference type="NCBI Taxonomy" id="1738132"/>
    <lineage>
        <taxon>Eukaryota</taxon>
        <taxon>Fungi</taxon>
        <taxon>Dikarya</taxon>
        <taxon>Basidiomycota</taxon>
        <taxon>Agaricomycotina</taxon>
        <taxon>Agaricomycetes</taxon>
        <taxon>Agaricomycetidae</taxon>
        <taxon>Agaricales</taxon>
        <taxon>Marasmiineae</taxon>
        <taxon>Mycenaceae</taxon>
        <taxon>Roridomyces</taxon>
    </lineage>
</organism>
<comment type="caution">
    <text evidence="4">The sequence shown here is derived from an EMBL/GenBank/DDBJ whole genome shotgun (WGS) entry which is preliminary data.</text>
</comment>
<evidence type="ECO:0000313" key="5">
    <source>
        <dbReference type="Proteomes" id="UP001221142"/>
    </source>
</evidence>
<keyword evidence="5" id="KW-1185">Reference proteome</keyword>
<feature type="domain" description="GATA-type" evidence="3">
    <location>
        <begin position="148"/>
        <end position="192"/>
    </location>
</feature>
<feature type="compositionally biased region" description="Basic and acidic residues" evidence="2">
    <location>
        <begin position="185"/>
        <end position="196"/>
    </location>
</feature>
<dbReference type="GO" id="GO:0006355">
    <property type="term" value="P:regulation of DNA-templated transcription"/>
    <property type="evidence" value="ECO:0007669"/>
    <property type="project" value="InterPro"/>
</dbReference>
<evidence type="ECO:0000256" key="2">
    <source>
        <dbReference type="SAM" id="MobiDB-lite"/>
    </source>
</evidence>
<dbReference type="GO" id="GO:0043565">
    <property type="term" value="F:sequence-specific DNA binding"/>
    <property type="evidence" value="ECO:0007669"/>
    <property type="project" value="InterPro"/>
</dbReference>
<feature type="compositionally biased region" description="Pro residues" evidence="2">
    <location>
        <begin position="215"/>
        <end position="238"/>
    </location>
</feature>
<dbReference type="Pfam" id="PF00320">
    <property type="entry name" value="GATA"/>
    <property type="match status" value="1"/>
</dbReference>
<reference evidence="4" key="1">
    <citation type="submission" date="2023-03" db="EMBL/GenBank/DDBJ databases">
        <title>Massive genome expansion in bonnet fungi (Mycena s.s.) driven by repeated elements and novel gene families across ecological guilds.</title>
        <authorList>
            <consortium name="Lawrence Berkeley National Laboratory"/>
            <person name="Harder C.B."/>
            <person name="Miyauchi S."/>
            <person name="Viragh M."/>
            <person name="Kuo A."/>
            <person name="Thoen E."/>
            <person name="Andreopoulos B."/>
            <person name="Lu D."/>
            <person name="Skrede I."/>
            <person name="Drula E."/>
            <person name="Henrissat B."/>
            <person name="Morin E."/>
            <person name="Kohler A."/>
            <person name="Barry K."/>
            <person name="LaButti K."/>
            <person name="Morin E."/>
            <person name="Salamov A."/>
            <person name="Lipzen A."/>
            <person name="Mereny Z."/>
            <person name="Hegedus B."/>
            <person name="Baldrian P."/>
            <person name="Stursova M."/>
            <person name="Weitz H."/>
            <person name="Taylor A."/>
            <person name="Grigoriev I.V."/>
            <person name="Nagy L.G."/>
            <person name="Martin F."/>
            <person name="Kauserud H."/>
        </authorList>
    </citation>
    <scope>NUCLEOTIDE SEQUENCE</scope>
    <source>
        <strain evidence="4">9284</strain>
    </source>
</reference>
<evidence type="ECO:0000259" key="3">
    <source>
        <dbReference type="PROSITE" id="PS50114"/>
    </source>
</evidence>
<feature type="compositionally biased region" description="Basic and acidic residues" evidence="2">
    <location>
        <begin position="312"/>
        <end position="327"/>
    </location>
</feature>
<keyword evidence="1" id="KW-0479">Metal-binding</keyword>
<dbReference type="EMBL" id="JARKIF010000023">
    <property type="protein sequence ID" value="KAJ7616062.1"/>
    <property type="molecule type" value="Genomic_DNA"/>
</dbReference>
<dbReference type="InterPro" id="IPR013088">
    <property type="entry name" value="Znf_NHR/GATA"/>
</dbReference>
<proteinExistence type="predicted"/>
<feature type="region of interest" description="Disordered" evidence="2">
    <location>
        <begin position="1"/>
        <end position="136"/>
    </location>
</feature>
<evidence type="ECO:0000256" key="1">
    <source>
        <dbReference type="PROSITE-ProRule" id="PRU00094"/>
    </source>
</evidence>
<dbReference type="SMART" id="SM00401">
    <property type="entry name" value="ZnF_GATA"/>
    <property type="match status" value="1"/>
</dbReference>
<dbReference type="PROSITE" id="PS50114">
    <property type="entry name" value="GATA_ZN_FINGER_2"/>
    <property type="match status" value="1"/>
</dbReference>
<dbReference type="InterPro" id="IPR000679">
    <property type="entry name" value="Znf_GATA"/>
</dbReference>
<evidence type="ECO:0000313" key="4">
    <source>
        <dbReference type="EMBL" id="KAJ7616062.1"/>
    </source>
</evidence>
<feature type="compositionally biased region" description="Low complexity" evidence="2">
    <location>
        <begin position="262"/>
        <end position="275"/>
    </location>
</feature>
<feature type="region of interest" description="Disordered" evidence="2">
    <location>
        <begin position="185"/>
        <end position="327"/>
    </location>
</feature>
<dbReference type="AlphaFoldDB" id="A0AAD7FCS1"/>
<feature type="compositionally biased region" description="Low complexity" evidence="2">
    <location>
        <begin position="30"/>
        <end position="41"/>
    </location>
</feature>
<feature type="compositionally biased region" description="Low complexity" evidence="2">
    <location>
        <begin position="11"/>
        <end position="22"/>
    </location>
</feature>
<dbReference type="Proteomes" id="UP001221142">
    <property type="component" value="Unassembled WGS sequence"/>
</dbReference>
<keyword evidence="1" id="KW-0863">Zinc-finger</keyword>
<dbReference type="GO" id="GO:0008270">
    <property type="term" value="F:zinc ion binding"/>
    <property type="evidence" value="ECO:0007669"/>
    <property type="project" value="UniProtKB-KW"/>
</dbReference>
<feature type="compositionally biased region" description="Pro residues" evidence="2">
    <location>
        <begin position="1"/>
        <end position="10"/>
    </location>
</feature>
<protein>
    <recommendedName>
        <fullName evidence="3">GATA-type domain-containing protein</fullName>
    </recommendedName>
</protein>
<name>A0AAD7FCS1_9AGAR</name>
<dbReference type="CDD" id="cd00202">
    <property type="entry name" value="ZnF_GATA"/>
    <property type="match status" value="1"/>
</dbReference>
<keyword evidence="1" id="KW-0862">Zinc</keyword>